<dbReference type="AlphaFoldDB" id="A0A377KB16"/>
<dbReference type="InterPro" id="IPR018485">
    <property type="entry name" value="FGGY_C"/>
</dbReference>
<name>A0A377KB16_ECOLX</name>
<evidence type="ECO:0000256" key="1">
    <source>
        <dbReference type="ARBA" id="ARBA00009156"/>
    </source>
</evidence>
<dbReference type="GO" id="GO:0004370">
    <property type="term" value="F:glycerol kinase activity"/>
    <property type="evidence" value="ECO:0007669"/>
    <property type="project" value="UniProtKB-EC"/>
</dbReference>
<dbReference type="GO" id="GO:0005524">
    <property type="term" value="F:ATP binding"/>
    <property type="evidence" value="ECO:0007669"/>
    <property type="project" value="UniProtKB-KW"/>
</dbReference>
<evidence type="ECO:0000256" key="4">
    <source>
        <dbReference type="ARBA" id="ARBA00022777"/>
    </source>
</evidence>
<dbReference type="EC" id="2.7.1.30" evidence="7"/>
<dbReference type="Proteomes" id="UP000254181">
    <property type="component" value="Unassembled WGS sequence"/>
</dbReference>
<keyword evidence="4 7" id="KW-0418">Kinase</keyword>
<dbReference type="EMBL" id="UGEM01000004">
    <property type="protein sequence ID" value="STP21413.1"/>
    <property type="molecule type" value="Genomic_DNA"/>
</dbReference>
<evidence type="ECO:0000313" key="7">
    <source>
        <dbReference type="EMBL" id="STP21413.1"/>
    </source>
</evidence>
<evidence type="ECO:0000313" key="8">
    <source>
        <dbReference type="Proteomes" id="UP000254181"/>
    </source>
</evidence>
<dbReference type="Pfam" id="PF02782">
    <property type="entry name" value="FGGY_C"/>
    <property type="match status" value="1"/>
</dbReference>
<dbReference type="PANTHER" id="PTHR10196">
    <property type="entry name" value="SUGAR KINASE"/>
    <property type="match status" value="1"/>
</dbReference>
<dbReference type="SUPFAM" id="SSF53067">
    <property type="entry name" value="Actin-like ATPase domain"/>
    <property type="match status" value="1"/>
</dbReference>
<dbReference type="InterPro" id="IPR018483">
    <property type="entry name" value="Carb_kinase_FGGY_CS"/>
</dbReference>
<keyword evidence="2 7" id="KW-0808">Transferase</keyword>
<comment type="similarity">
    <text evidence="1">Belongs to the FGGY kinase family.</text>
</comment>
<dbReference type="InterPro" id="IPR043129">
    <property type="entry name" value="ATPase_NBD"/>
</dbReference>
<keyword evidence="5" id="KW-0067">ATP-binding</keyword>
<accession>A0A377KB16</accession>
<protein>
    <submittedName>
        <fullName evidence="7">Glycerol kinase</fullName>
        <ecNumber evidence="7">2.7.1.30</ecNumber>
    </submittedName>
</protein>
<gene>
    <name evidence="7" type="primary">glpK_2</name>
    <name evidence="7" type="ORF">NCTC9075_04863</name>
</gene>
<evidence type="ECO:0000256" key="3">
    <source>
        <dbReference type="ARBA" id="ARBA00022741"/>
    </source>
</evidence>
<proteinExistence type="inferred from homology"/>
<keyword evidence="3" id="KW-0547">Nucleotide-binding</keyword>
<dbReference type="GO" id="GO:0019563">
    <property type="term" value="P:glycerol catabolic process"/>
    <property type="evidence" value="ECO:0007669"/>
    <property type="project" value="TreeGrafter"/>
</dbReference>
<evidence type="ECO:0000256" key="2">
    <source>
        <dbReference type="ARBA" id="ARBA00022679"/>
    </source>
</evidence>
<sequence>MCEGDLWDRFFRHGPVNSAQCDIATLATTIAWHDGENIIYGLEGNIPHTGDAVAWMADSTGLSELTDAALAHELNTLPASVDSTMGVYFIPALTGLGAPWWDDSARGVVCGLSRGVKRAHLIRAALESITYQIADVVEAMQQHDDFHLSALMVDGGPTKNDWLMQYQADLLGCPVMCSDVPELSAIGAGLLARKALTPGTVADLKTLLTEHSEFKPDMARHQRLQKRWQEWRHAVNRTLWKPASSI</sequence>
<evidence type="ECO:0000256" key="5">
    <source>
        <dbReference type="ARBA" id="ARBA00022840"/>
    </source>
</evidence>
<organism evidence="7 8">
    <name type="scientific">Escherichia coli</name>
    <dbReference type="NCBI Taxonomy" id="562"/>
    <lineage>
        <taxon>Bacteria</taxon>
        <taxon>Pseudomonadati</taxon>
        <taxon>Pseudomonadota</taxon>
        <taxon>Gammaproteobacteria</taxon>
        <taxon>Enterobacterales</taxon>
        <taxon>Enterobacteriaceae</taxon>
        <taxon>Escherichia</taxon>
    </lineage>
</organism>
<dbReference type="Gene3D" id="3.30.420.40">
    <property type="match status" value="1"/>
</dbReference>
<dbReference type="GO" id="GO:0005829">
    <property type="term" value="C:cytosol"/>
    <property type="evidence" value="ECO:0007669"/>
    <property type="project" value="TreeGrafter"/>
</dbReference>
<reference evidence="7 8" key="1">
    <citation type="submission" date="2018-06" db="EMBL/GenBank/DDBJ databases">
        <authorList>
            <consortium name="Pathogen Informatics"/>
            <person name="Doyle S."/>
        </authorList>
    </citation>
    <scope>NUCLEOTIDE SEQUENCE [LARGE SCALE GENOMIC DNA]</scope>
    <source>
        <strain evidence="7 8">NCTC9075</strain>
    </source>
</reference>
<dbReference type="PROSITE" id="PS00445">
    <property type="entry name" value="FGGY_KINASES_2"/>
    <property type="match status" value="1"/>
</dbReference>
<feature type="domain" description="Carbohydrate kinase FGGY C-terminal" evidence="6">
    <location>
        <begin position="39"/>
        <end position="193"/>
    </location>
</feature>
<dbReference type="PANTHER" id="PTHR10196:SF69">
    <property type="entry name" value="GLYCEROL KINASE"/>
    <property type="match status" value="1"/>
</dbReference>
<evidence type="ECO:0000259" key="6">
    <source>
        <dbReference type="Pfam" id="PF02782"/>
    </source>
</evidence>